<protein>
    <submittedName>
        <fullName evidence="2">Uncharacterized protein</fullName>
    </submittedName>
</protein>
<evidence type="ECO:0000256" key="1">
    <source>
        <dbReference type="SAM" id="Phobius"/>
    </source>
</evidence>
<keyword evidence="3" id="KW-1185">Reference proteome</keyword>
<accession>A0A4Y4DQR8</accession>
<sequence>MLRYLGLTAADDAGTSVPAWKGVSKKARALVGAAALALAVATFFIFSWLLDGRLQGFAGYVPWLAASAALLLSVVLGERGLVRASR</sequence>
<evidence type="ECO:0000313" key="2">
    <source>
        <dbReference type="EMBL" id="GED07286.1"/>
    </source>
</evidence>
<comment type="caution">
    <text evidence="2">The sequence shown here is derived from an EMBL/GenBank/DDBJ whole genome shotgun (WGS) entry which is preliminary data.</text>
</comment>
<dbReference type="RefSeq" id="WP_141366265.1">
    <property type="nucleotide sequence ID" value="NZ_BAAAJL010000016.1"/>
</dbReference>
<reference evidence="2 3" key="1">
    <citation type="submission" date="2019-06" db="EMBL/GenBank/DDBJ databases">
        <title>Whole genome shotgun sequence of Glutamicibacter uratoxydans NBRC 15515.</title>
        <authorList>
            <person name="Hosoyama A."/>
            <person name="Uohara A."/>
            <person name="Ohji S."/>
            <person name="Ichikawa N."/>
        </authorList>
    </citation>
    <scope>NUCLEOTIDE SEQUENCE [LARGE SCALE GENOMIC DNA]</scope>
    <source>
        <strain evidence="2 3">NBRC 15515</strain>
    </source>
</reference>
<dbReference type="Proteomes" id="UP000316612">
    <property type="component" value="Unassembled WGS sequence"/>
</dbReference>
<dbReference type="EMBL" id="BJNY01000018">
    <property type="protein sequence ID" value="GED07286.1"/>
    <property type="molecule type" value="Genomic_DNA"/>
</dbReference>
<feature type="transmembrane region" description="Helical" evidence="1">
    <location>
        <begin position="56"/>
        <end position="76"/>
    </location>
</feature>
<name>A0A4Y4DQR8_GLUUR</name>
<proteinExistence type="predicted"/>
<organism evidence="2 3">
    <name type="scientific">Glutamicibacter uratoxydans</name>
    <name type="common">Arthrobacter uratoxydans</name>
    <dbReference type="NCBI Taxonomy" id="43667"/>
    <lineage>
        <taxon>Bacteria</taxon>
        <taxon>Bacillati</taxon>
        <taxon>Actinomycetota</taxon>
        <taxon>Actinomycetes</taxon>
        <taxon>Micrococcales</taxon>
        <taxon>Micrococcaceae</taxon>
        <taxon>Glutamicibacter</taxon>
    </lineage>
</organism>
<keyword evidence="1" id="KW-0472">Membrane</keyword>
<keyword evidence="1" id="KW-1133">Transmembrane helix</keyword>
<keyword evidence="1" id="KW-0812">Transmembrane</keyword>
<dbReference type="AlphaFoldDB" id="A0A4Y4DQR8"/>
<gene>
    <name evidence="2" type="ORF">AUR04nite_28180</name>
</gene>
<feature type="transmembrane region" description="Helical" evidence="1">
    <location>
        <begin position="29"/>
        <end position="50"/>
    </location>
</feature>
<evidence type="ECO:0000313" key="3">
    <source>
        <dbReference type="Proteomes" id="UP000316612"/>
    </source>
</evidence>